<keyword evidence="6" id="KW-0808">Transferase</keyword>
<feature type="domain" description="RING-type" evidence="5">
    <location>
        <begin position="134"/>
        <end position="174"/>
    </location>
</feature>
<dbReference type="SMART" id="SM00184">
    <property type="entry name" value="RING"/>
    <property type="match status" value="1"/>
</dbReference>
<keyword evidence="2 4" id="KW-0863">Zinc-finger</keyword>
<sequence length="185" mass="20883">MPRSNFERLRDLFELPNPDYLLIQAWTCPARIASGARRCRQRADGGIPGASDIIDRIPGLRLTPDAATIRSTLRELADIVVCHHHQEQTPEIVMKWYRVVIRNFDSVMRKHVVEADQAEAATPAVEAEPEVQECGICIRDLVQPLRTPCGHTYCASCLIAWFKGAFGATCPMDRRELRMMDLVVV</sequence>
<dbReference type="InterPro" id="IPR001841">
    <property type="entry name" value="Znf_RING"/>
</dbReference>
<evidence type="ECO:0000256" key="1">
    <source>
        <dbReference type="ARBA" id="ARBA00022723"/>
    </source>
</evidence>
<comment type="caution">
    <text evidence="6">The sequence shown here is derived from an EMBL/GenBank/DDBJ whole genome shotgun (WGS) entry which is preliminary data.</text>
</comment>
<keyword evidence="3" id="KW-0862">Zinc</keyword>
<evidence type="ECO:0000256" key="2">
    <source>
        <dbReference type="ARBA" id="ARBA00022771"/>
    </source>
</evidence>
<evidence type="ECO:0000313" key="7">
    <source>
        <dbReference type="Proteomes" id="UP001271007"/>
    </source>
</evidence>
<evidence type="ECO:0000313" key="6">
    <source>
        <dbReference type="EMBL" id="KAK3052270.1"/>
    </source>
</evidence>
<reference evidence="6" key="1">
    <citation type="submission" date="2023-04" db="EMBL/GenBank/DDBJ databases">
        <title>Black Yeasts Isolated from many extreme environments.</title>
        <authorList>
            <person name="Coleine C."/>
            <person name="Stajich J.E."/>
            <person name="Selbmann L."/>
        </authorList>
    </citation>
    <scope>NUCLEOTIDE SEQUENCE</scope>
    <source>
        <strain evidence="6">CCFEE 5312</strain>
    </source>
</reference>
<dbReference type="Pfam" id="PF00097">
    <property type="entry name" value="zf-C3HC4"/>
    <property type="match status" value="1"/>
</dbReference>
<evidence type="ECO:0000256" key="4">
    <source>
        <dbReference type="PROSITE-ProRule" id="PRU00175"/>
    </source>
</evidence>
<dbReference type="Gene3D" id="3.30.40.10">
    <property type="entry name" value="Zinc/RING finger domain, C3HC4 (zinc finger)"/>
    <property type="match status" value="1"/>
</dbReference>
<keyword evidence="7" id="KW-1185">Reference proteome</keyword>
<dbReference type="InterPro" id="IPR013083">
    <property type="entry name" value="Znf_RING/FYVE/PHD"/>
</dbReference>
<proteinExistence type="predicted"/>
<dbReference type="EC" id="2.3.2.27" evidence="6"/>
<dbReference type="GO" id="GO:0061630">
    <property type="term" value="F:ubiquitin protein ligase activity"/>
    <property type="evidence" value="ECO:0007669"/>
    <property type="project" value="UniProtKB-EC"/>
</dbReference>
<dbReference type="AlphaFoldDB" id="A0AAJ0DKS1"/>
<keyword evidence="6" id="KW-0012">Acyltransferase</keyword>
<dbReference type="InterPro" id="IPR017907">
    <property type="entry name" value="Znf_RING_CS"/>
</dbReference>
<name>A0AAJ0DKS1_9PEZI</name>
<dbReference type="PROSITE" id="PS00518">
    <property type="entry name" value="ZF_RING_1"/>
    <property type="match status" value="1"/>
</dbReference>
<dbReference type="InterPro" id="IPR018957">
    <property type="entry name" value="Znf_C3HC4_RING-type"/>
</dbReference>
<dbReference type="Proteomes" id="UP001271007">
    <property type="component" value="Unassembled WGS sequence"/>
</dbReference>
<organism evidence="6 7">
    <name type="scientific">Extremus antarcticus</name>
    <dbReference type="NCBI Taxonomy" id="702011"/>
    <lineage>
        <taxon>Eukaryota</taxon>
        <taxon>Fungi</taxon>
        <taxon>Dikarya</taxon>
        <taxon>Ascomycota</taxon>
        <taxon>Pezizomycotina</taxon>
        <taxon>Dothideomycetes</taxon>
        <taxon>Dothideomycetidae</taxon>
        <taxon>Mycosphaerellales</taxon>
        <taxon>Extremaceae</taxon>
        <taxon>Extremus</taxon>
    </lineage>
</organism>
<dbReference type="EMBL" id="JAWDJX010000021">
    <property type="protein sequence ID" value="KAK3052270.1"/>
    <property type="molecule type" value="Genomic_DNA"/>
</dbReference>
<protein>
    <submittedName>
        <fullName evidence="6">PDZ domain-containing RING finger protein 4</fullName>
        <ecNumber evidence="6">2.3.2.27</ecNumber>
    </submittedName>
</protein>
<accession>A0AAJ0DKS1</accession>
<dbReference type="SUPFAM" id="SSF57850">
    <property type="entry name" value="RING/U-box"/>
    <property type="match status" value="1"/>
</dbReference>
<dbReference type="GO" id="GO:0008270">
    <property type="term" value="F:zinc ion binding"/>
    <property type="evidence" value="ECO:0007669"/>
    <property type="project" value="UniProtKB-KW"/>
</dbReference>
<dbReference type="PROSITE" id="PS50089">
    <property type="entry name" value="ZF_RING_2"/>
    <property type="match status" value="1"/>
</dbReference>
<evidence type="ECO:0000256" key="3">
    <source>
        <dbReference type="ARBA" id="ARBA00022833"/>
    </source>
</evidence>
<evidence type="ECO:0000259" key="5">
    <source>
        <dbReference type="PROSITE" id="PS50089"/>
    </source>
</evidence>
<keyword evidence="1" id="KW-0479">Metal-binding</keyword>
<gene>
    <name evidence="6" type="primary">PDZRN4</name>
    <name evidence="6" type="ORF">LTR09_006480</name>
</gene>